<accession>A0AC61KYR6</accession>
<feature type="non-terminal residue" evidence="1">
    <location>
        <position position="567"/>
    </location>
</feature>
<name>A0AC61KYR6_9EURY</name>
<dbReference type="Proteomes" id="UP000248329">
    <property type="component" value="Unassembled WGS sequence"/>
</dbReference>
<reference evidence="1" key="1">
    <citation type="submission" date="2018-01" db="EMBL/GenBank/DDBJ databases">
        <authorList>
            <person name="Krukenberg V."/>
        </authorList>
    </citation>
    <scope>NUCLEOTIDE SEQUENCE</scope>
    <source>
        <strain evidence="1">E20ANME2</strain>
    </source>
</reference>
<protein>
    <submittedName>
        <fullName evidence="1">Uncharacterized protein</fullName>
    </submittedName>
</protein>
<proteinExistence type="predicted"/>
<organism evidence="1 2">
    <name type="scientific">Candidatus Methanogaster sp</name>
    <dbReference type="NCBI Taxonomy" id="3386292"/>
    <lineage>
        <taxon>Archaea</taxon>
        <taxon>Methanobacteriati</taxon>
        <taxon>Methanobacteriota</taxon>
        <taxon>Stenosarchaea group</taxon>
        <taxon>Methanomicrobia</taxon>
        <taxon>Methanosarcinales</taxon>
        <taxon>ANME-2 cluster</taxon>
        <taxon>Candidatus Methanogasteraceae</taxon>
        <taxon>Candidatus Methanogaster</taxon>
    </lineage>
</organism>
<gene>
    <name evidence="1" type="ORF">C4B59_15600</name>
</gene>
<evidence type="ECO:0000313" key="2">
    <source>
        <dbReference type="Proteomes" id="UP000248329"/>
    </source>
</evidence>
<sequence>MRGSKESAAILLILLLAATALSSPNSFPNDTGVGTSGDFKVVNISDDPSFSSQVGCGLIRLSIRSDDLSQDCAISNTIKAADSQEQISYNATISPGDAFSTLYALPFSTTTLNGVVYDEYENQIGGATVKWTDCDDNDVVSDTTDADGEFILTAAAGSYKLKVVYNGVTYPFTVNNKECYSYPPGTYPINLNIRTTASLTGVVRDEDGDPLNGATVKWTDCKNNYVVADITDADGEFILTAAAGSYKLKVKYNGIMYLVTMNGEECPYYSPGIWELTNPLIIRTSTTLHGYIKDLDNKPLHGLTVALRACVGGLVASDDTDSSGHFSITAEAGNYEVFIDVMEGYQIQIVDSDDNSCFLLVGDVDFGTVNINPIPDCSVFNHLCYGPETNIKLFNCYWDDGCWCFMHECPCGCTDGLPECDSCETGTVHIDVDNRNNDKPQPGAKIYLDDAYQGTTDSLGKKSVDVRYGSHEIRVDCPGGTGCGLQEFYVNGNEYLYFDCDCDTRLAALQVNVDNINGYPVANVYVYVDGEERELTCPFGYAYIENVPYGDRQIDIRYSITNPDFLG</sequence>
<evidence type="ECO:0000313" key="1">
    <source>
        <dbReference type="EMBL" id="PXF57223.1"/>
    </source>
</evidence>
<comment type="caution">
    <text evidence="1">The sequence shown here is derived from an EMBL/GenBank/DDBJ whole genome shotgun (WGS) entry which is preliminary data.</text>
</comment>
<dbReference type="EMBL" id="PQXF01000066">
    <property type="protein sequence ID" value="PXF57223.1"/>
    <property type="molecule type" value="Genomic_DNA"/>
</dbReference>